<accession>A0ABD2ASW0</accession>
<organism evidence="2 3">
    <name type="scientific">Vespula maculifrons</name>
    <name type="common">Eastern yellow jacket</name>
    <name type="synonym">Wasp</name>
    <dbReference type="NCBI Taxonomy" id="7453"/>
    <lineage>
        <taxon>Eukaryota</taxon>
        <taxon>Metazoa</taxon>
        <taxon>Ecdysozoa</taxon>
        <taxon>Arthropoda</taxon>
        <taxon>Hexapoda</taxon>
        <taxon>Insecta</taxon>
        <taxon>Pterygota</taxon>
        <taxon>Neoptera</taxon>
        <taxon>Endopterygota</taxon>
        <taxon>Hymenoptera</taxon>
        <taxon>Apocrita</taxon>
        <taxon>Aculeata</taxon>
        <taxon>Vespoidea</taxon>
        <taxon>Vespidae</taxon>
        <taxon>Vespinae</taxon>
        <taxon>Vespula</taxon>
    </lineage>
</organism>
<proteinExistence type="predicted"/>
<dbReference type="Proteomes" id="UP001607303">
    <property type="component" value="Unassembled WGS sequence"/>
</dbReference>
<dbReference type="EMBL" id="JAYRBN010000113">
    <property type="protein sequence ID" value="KAL2723706.1"/>
    <property type="molecule type" value="Genomic_DNA"/>
</dbReference>
<evidence type="ECO:0000313" key="3">
    <source>
        <dbReference type="Proteomes" id="UP001607303"/>
    </source>
</evidence>
<sequence>MDDARNKVVVDRVAAISAKDTDRNPRVPTRPTKGPAHTVSPQTPSFLRISVVIEKKRGLWLVPSASMLLLLQWVSSFEVGRVSTRWMTAGRSQGLMTRPKEKSGNEGGRPGIVGRHGRTTCATLFMVRRALDVIVADDSDDDEGVDLMDKEEVGIRSGLVDTEIVSSFVLRTEKTNRINNAVLNAGKELKFEKHVKGHNARGRATCLSKYSTRYGKGLTQLIGGNFLEPVGTCSTDFSPCLQLLA</sequence>
<dbReference type="AlphaFoldDB" id="A0ABD2ASW0"/>
<feature type="region of interest" description="Disordered" evidence="1">
    <location>
        <begin position="17"/>
        <end position="41"/>
    </location>
</feature>
<protein>
    <submittedName>
        <fullName evidence="2">Uncharacterized protein</fullName>
    </submittedName>
</protein>
<comment type="caution">
    <text evidence="2">The sequence shown here is derived from an EMBL/GenBank/DDBJ whole genome shotgun (WGS) entry which is preliminary data.</text>
</comment>
<keyword evidence="3" id="KW-1185">Reference proteome</keyword>
<name>A0ABD2ASW0_VESMC</name>
<evidence type="ECO:0000256" key="1">
    <source>
        <dbReference type="SAM" id="MobiDB-lite"/>
    </source>
</evidence>
<feature type="region of interest" description="Disordered" evidence="1">
    <location>
        <begin position="92"/>
        <end position="114"/>
    </location>
</feature>
<reference evidence="2 3" key="1">
    <citation type="journal article" date="2024" name="Ann. Entomol. Soc. Am.">
        <title>Genomic analyses of the southern and eastern yellowjacket wasps (Hymenoptera: Vespidae) reveal evolutionary signatures of social life.</title>
        <authorList>
            <person name="Catto M.A."/>
            <person name="Caine P.B."/>
            <person name="Orr S.E."/>
            <person name="Hunt B.G."/>
            <person name="Goodisman M.A.D."/>
        </authorList>
    </citation>
    <scope>NUCLEOTIDE SEQUENCE [LARGE SCALE GENOMIC DNA]</scope>
    <source>
        <strain evidence="2">232</strain>
        <tissue evidence="2">Head and thorax</tissue>
    </source>
</reference>
<evidence type="ECO:0000313" key="2">
    <source>
        <dbReference type="EMBL" id="KAL2723706.1"/>
    </source>
</evidence>
<gene>
    <name evidence="2" type="ORF">V1477_018938</name>
</gene>